<dbReference type="EMBL" id="NBYY01000039">
    <property type="protein sequence ID" value="PCS21178.1"/>
    <property type="molecule type" value="Genomic_DNA"/>
</dbReference>
<dbReference type="RefSeq" id="WP_190319235.1">
    <property type="nucleotide sequence ID" value="NZ_RPGH01000026.1"/>
</dbReference>
<comment type="subcellular location">
    <subcellularLocation>
        <location evidence="1">Cell outer membrane</location>
        <topology evidence="1">Lipid-anchor</topology>
    </subcellularLocation>
</comment>
<keyword evidence="8" id="KW-1185">Reference proteome</keyword>
<organism evidence="7 8">
    <name type="scientific">Candidatus Enterovibrio escicola</name>
    <dbReference type="NCBI Taxonomy" id="1927127"/>
    <lineage>
        <taxon>Bacteria</taxon>
        <taxon>Pseudomonadati</taxon>
        <taxon>Pseudomonadota</taxon>
        <taxon>Gammaproteobacteria</taxon>
        <taxon>Vibrionales</taxon>
        <taxon>Vibrionaceae</taxon>
        <taxon>Enterovibrio</taxon>
    </lineage>
</organism>
<keyword evidence="4" id="KW-0564">Palmitate</keyword>
<dbReference type="NCBIfam" id="NF047847">
    <property type="entry name" value="SS_mature_LptM"/>
    <property type="match status" value="1"/>
</dbReference>
<reference evidence="8" key="1">
    <citation type="submission" date="2017-04" db="EMBL/GenBank/DDBJ databases">
        <title>Genome evolution of the luminous symbionts of deep sea anglerfish.</title>
        <authorList>
            <person name="Hendry T.A."/>
        </authorList>
    </citation>
    <scope>NUCLEOTIDE SEQUENCE [LARGE SCALE GENOMIC DNA]</scope>
</reference>
<evidence type="ECO:0000256" key="1">
    <source>
        <dbReference type="ARBA" id="ARBA00004459"/>
    </source>
</evidence>
<evidence type="ECO:0000313" key="8">
    <source>
        <dbReference type="Proteomes" id="UP000219020"/>
    </source>
</evidence>
<sequence length="58" mass="6408">MLMKRAILKPVVLVITTVISACGQQGQLYFPKEEAAENNLPITLKVLQDTQLQPTSQP</sequence>
<proteinExistence type="predicted"/>
<dbReference type="AlphaFoldDB" id="A0A2A5SZ88"/>
<name>A0A2A5SZ88_9GAMM</name>
<evidence type="ECO:0008006" key="9">
    <source>
        <dbReference type="Google" id="ProtNLM"/>
    </source>
</evidence>
<keyword evidence="3" id="KW-0472">Membrane</keyword>
<evidence type="ECO:0000313" key="7">
    <source>
        <dbReference type="EMBL" id="PCS21178.1"/>
    </source>
</evidence>
<accession>A0A2A5SZ88</accession>
<evidence type="ECO:0000256" key="3">
    <source>
        <dbReference type="ARBA" id="ARBA00023136"/>
    </source>
</evidence>
<keyword evidence="6" id="KW-0449">Lipoprotein</keyword>
<dbReference type="PROSITE" id="PS51257">
    <property type="entry name" value="PROKAR_LIPOPROTEIN"/>
    <property type="match status" value="1"/>
</dbReference>
<evidence type="ECO:0000256" key="2">
    <source>
        <dbReference type="ARBA" id="ARBA00022729"/>
    </source>
</evidence>
<evidence type="ECO:0000256" key="6">
    <source>
        <dbReference type="ARBA" id="ARBA00023288"/>
    </source>
</evidence>
<dbReference type="InterPro" id="IPR032831">
    <property type="entry name" value="LptM_cons"/>
</dbReference>
<evidence type="ECO:0000256" key="5">
    <source>
        <dbReference type="ARBA" id="ARBA00023237"/>
    </source>
</evidence>
<keyword evidence="2" id="KW-0732">Signal</keyword>
<dbReference type="Proteomes" id="UP000219020">
    <property type="component" value="Unassembled WGS sequence"/>
</dbReference>
<gene>
    <name evidence="7" type="ORF">BTN49_3328</name>
</gene>
<keyword evidence="5" id="KW-0998">Cell outer membrane</keyword>
<comment type="caution">
    <text evidence="7">The sequence shown here is derived from an EMBL/GenBank/DDBJ whole genome shotgun (WGS) entry which is preliminary data.</text>
</comment>
<evidence type="ECO:0000256" key="4">
    <source>
        <dbReference type="ARBA" id="ARBA00023139"/>
    </source>
</evidence>
<protein>
    <recommendedName>
        <fullName evidence="9">Lipoprotein</fullName>
    </recommendedName>
</protein>